<accession>A0A2V1GUL4</accession>
<dbReference type="Gene3D" id="3.40.50.1000">
    <property type="entry name" value="HAD superfamily/HAD-like"/>
    <property type="match status" value="1"/>
</dbReference>
<dbReference type="Proteomes" id="UP000244906">
    <property type="component" value="Unassembled WGS sequence"/>
</dbReference>
<organism evidence="1 2">
    <name type="scientific">Pelagibaculum spongiae</name>
    <dbReference type="NCBI Taxonomy" id="2080658"/>
    <lineage>
        <taxon>Bacteria</taxon>
        <taxon>Pseudomonadati</taxon>
        <taxon>Pseudomonadota</taxon>
        <taxon>Gammaproteobacteria</taxon>
        <taxon>Oceanospirillales</taxon>
        <taxon>Pelagibaculum</taxon>
    </lineage>
</organism>
<dbReference type="GO" id="GO:0005829">
    <property type="term" value="C:cytosol"/>
    <property type="evidence" value="ECO:0007669"/>
    <property type="project" value="TreeGrafter"/>
</dbReference>
<dbReference type="Pfam" id="PF13419">
    <property type="entry name" value="HAD_2"/>
    <property type="match status" value="1"/>
</dbReference>
<dbReference type="AlphaFoldDB" id="A0A2V1GUL4"/>
<dbReference type="GO" id="GO:0004713">
    <property type="term" value="F:protein tyrosine kinase activity"/>
    <property type="evidence" value="ECO:0007669"/>
    <property type="project" value="TreeGrafter"/>
</dbReference>
<name>A0A2V1GUL4_9GAMM</name>
<dbReference type="SUPFAM" id="SSF56784">
    <property type="entry name" value="HAD-like"/>
    <property type="match status" value="1"/>
</dbReference>
<dbReference type="InterPro" id="IPR023214">
    <property type="entry name" value="HAD_sf"/>
</dbReference>
<keyword evidence="2" id="KW-1185">Reference proteome</keyword>
<evidence type="ECO:0000313" key="1">
    <source>
        <dbReference type="EMBL" id="PVZ69000.1"/>
    </source>
</evidence>
<proteinExistence type="predicted"/>
<dbReference type="InterPro" id="IPR023198">
    <property type="entry name" value="PGP-like_dom2"/>
</dbReference>
<dbReference type="PANTHER" id="PTHR43434">
    <property type="entry name" value="PHOSPHOGLYCOLATE PHOSPHATASE"/>
    <property type="match status" value="1"/>
</dbReference>
<gene>
    <name evidence="1" type="ORF">DC094_12205</name>
</gene>
<reference evidence="1 2" key="1">
    <citation type="submission" date="2018-04" db="EMBL/GenBank/DDBJ databases">
        <title>Thalassorhabdus spongiae gen. nov., sp. nov., isolated from a marine sponge in South-West Iceland.</title>
        <authorList>
            <person name="Knobloch S."/>
            <person name="Daussin A."/>
            <person name="Johannsson R."/>
            <person name="Marteinsson V.T."/>
        </authorList>
    </citation>
    <scope>NUCLEOTIDE SEQUENCE [LARGE SCALE GENOMIC DNA]</scope>
    <source>
        <strain evidence="1 2">Hp12</strain>
    </source>
</reference>
<sequence>MRNNIWKLRGRFVLQKLQGIDHLFLDLDGTLTDPAEGIVGGIQYALKKLGGDVPEFDDLLWCIGPSLRISFAKLLNTDDSVLIERAVDLYREVYTVTGLFENEPYPGIGDFLAHSKSNGYTLMLATAKPVDVAKRVLEHFKLDLHFDQIYGSSNQGKFDDKAELLAYMLDKHQLTADRCLMIGDTMYDMAAGSKNKIASAGVLWGYGSYEQLADAGADIIFTTVGEMNRCLSRPADI</sequence>
<evidence type="ECO:0000313" key="2">
    <source>
        <dbReference type="Proteomes" id="UP000244906"/>
    </source>
</evidence>
<protein>
    <recommendedName>
        <fullName evidence="3">HAD family hydrolase</fullName>
    </recommendedName>
</protein>
<dbReference type="EMBL" id="QDDL01000004">
    <property type="protein sequence ID" value="PVZ69000.1"/>
    <property type="molecule type" value="Genomic_DNA"/>
</dbReference>
<dbReference type="InterPro" id="IPR036412">
    <property type="entry name" value="HAD-like_sf"/>
</dbReference>
<evidence type="ECO:0008006" key="3">
    <source>
        <dbReference type="Google" id="ProtNLM"/>
    </source>
</evidence>
<dbReference type="PANTHER" id="PTHR43434:SF20">
    <property type="entry name" value="5'-NUCLEOTIDASE"/>
    <property type="match status" value="1"/>
</dbReference>
<dbReference type="Gene3D" id="1.10.150.240">
    <property type="entry name" value="Putative phosphatase, domain 2"/>
    <property type="match status" value="1"/>
</dbReference>
<dbReference type="InterPro" id="IPR041492">
    <property type="entry name" value="HAD_2"/>
</dbReference>
<comment type="caution">
    <text evidence="1">The sequence shown here is derived from an EMBL/GenBank/DDBJ whole genome shotgun (WGS) entry which is preliminary data.</text>
</comment>
<dbReference type="InterPro" id="IPR050155">
    <property type="entry name" value="HAD-like_hydrolase_sf"/>
</dbReference>